<reference evidence="3" key="1">
    <citation type="submission" date="2011-07" db="EMBL/GenBank/DDBJ databases">
        <authorList>
            <consortium name="Caenorhabditis brenneri Sequencing and Analysis Consortium"/>
            <person name="Wilson R.K."/>
        </authorList>
    </citation>
    <scope>NUCLEOTIDE SEQUENCE [LARGE SCALE GENOMIC DNA]</scope>
    <source>
        <strain evidence="3">PB2801</strain>
    </source>
</reference>
<dbReference type="OrthoDB" id="5832245at2759"/>
<gene>
    <name evidence="2" type="ORF">CAEBREN_08952</name>
</gene>
<organism evidence="3">
    <name type="scientific">Caenorhabditis brenneri</name>
    <name type="common">Nematode worm</name>
    <dbReference type="NCBI Taxonomy" id="135651"/>
    <lineage>
        <taxon>Eukaryota</taxon>
        <taxon>Metazoa</taxon>
        <taxon>Ecdysozoa</taxon>
        <taxon>Nematoda</taxon>
        <taxon>Chromadorea</taxon>
        <taxon>Rhabditida</taxon>
        <taxon>Rhabditina</taxon>
        <taxon>Rhabditomorpha</taxon>
        <taxon>Rhabditoidea</taxon>
        <taxon>Rhabditidae</taxon>
        <taxon>Peloderinae</taxon>
        <taxon>Caenorhabditis</taxon>
    </lineage>
</organism>
<feature type="domain" description="Sdz-33 F-box" evidence="1">
    <location>
        <begin position="116"/>
        <end position="184"/>
    </location>
</feature>
<evidence type="ECO:0000313" key="3">
    <source>
        <dbReference type="Proteomes" id="UP000008068"/>
    </source>
</evidence>
<evidence type="ECO:0000259" key="1">
    <source>
        <dbReference type="Pfam" id="PF07735"/>
    </source>
</evidence>
<dbReference type="eggNOG" id="ENOG502RAXY">
    <property type="taxonomic scope" value="Eukaryota"/>
</dbReference>
<dbReference type="PANTHER" id="PTHR22899:SF0">
    <property type="entry name" value="F-BOX ASSOCIATED DOMAIN-CONTAINING PROTEIN-RELATED"/>
    <property type="match status" value="1"/>
</dbReference>
<dbReference type="Proteomes" id="UP000008068">
    <property type="component" value="Unassembled WGS sequence"/>
</dbReference>
<evidence type="ECO:0000313" key="2">
    <source>
        <dbReference type="EMBL" id="EGT48992.1"/>
    </source>
</evidence>
<sequence>MRSNSDEKKLKAPLEVKLSHQNSYIEKTIRRDEFEMDDWMEHFNTIFNFRGIDSIKFDIYSEEYDLGDIKKYFGVPTSLDVEHTGNYAYNHTVLKTFVTVESLIITPDVFENSKIPPEILIQHFKSLTIDEFGHVDPKAVALDELFIINSKSVEIRDTWMGPKDINRFIKLWQHGANPRMECCRFYLKVRGGEEAKQEIILKGIKYTEIPRNVTRPFRFAGSEDECVRGGIDIWREDGVKATITSDCYWDCIIMFVWFDHCIV</sequence>
<protein>
    <recommendedName>
        <fullName evidence="1">Sdz-33 F-box domain-containing protein</fullName>
    </recommendedName>
</protein>
<dbReference type="EMBL" id="GL379824">
    <property type="protein sequence ID" value="EGT48992.1"/>
    <property type="molecule type" value="Genomic_DNA"/>
</dbReference>
<accession>G0N0I9</accession>
<dbReference type="HOGENOM" id="CLU_028840_1_2_1"/>
<keyword evidence="3" id="KW-1185">Reference proteome</keyword>
<dbReference type="AlphaFoldDB" id="G0N0I9"/>
<proteinExistence type="predicted"/>
<dbReference type="InterPro" id="IPR012885">
    <property type="entry name" value="F-box_Sdz-33"/>
</dbReference>
<dbReference type="InterPro" id="IPR053222">
    <property type="entry name" value="Zygotic_Embryogenesis-Asso"/>
</dbReference>
<dbReference type="Pfam" id="PF07735">
    <property type="entry name" value="FBA_2"/>
    <property type="match status" value="1"/>
</dbReference>
<dbReference type="InParanoid" id="G0N0I9"/>
<name>G0N0I9_CAEBE</name>
<dbReference type="PANTHER" id="PTHR22899">
    <property type="entry name" value="CYCLIN-RELATED F-BOX FAMILY"/>
    <property type="match status" value="1"/>
</dbReference>
<dbReference type="FunCoup" id="G0N0I9">
    <property type="interactions" value="1379"/>
</dbReference>